<dbReference type="PANTHER" id="PTHR43611:SF3">
    <property type="entry name" value="FLAVIN MONONUCLEOTIDE HYDROLASE 1, CHLOROPLATIC"/>
    <property type="match status" value="1"/>
</dbReference>
<sequence length="198" mass="23757">MIKNIIFDLGNVLIEYSPERFISEFVAEKNQDRFYKRVFKEQEWQDLDRGTLEYDEAIKIFTKDLPEEKENIEKLFKENIQGVLFPIEENLKLLPKLKEKGYKLYILSNFHREAFLEIERKCEFKKYFDGKVVSYDVKLLKPEKEIYEELLKKYNLNPEETLFIDDTLANTEGAEKLGISTIHLINKEKLKEELEKFL</sequence>
<dbReference type="GeneID" id="62764112"/>
<reference evidence="1 2" key="1">
    <citation type="submission" date="2018-08" db="EMBL/GenBank/DDBJ databases">
        <title>A genome reference for cultivated species of the human gut microbiota.</title>
        <authorList>
            <person name="Zou Y."/>
            <person name="Xue W."/>
            <person name="Luo G."/>
        </authorList>
    </citation>
    <scope>NUCLEOTIDE SEQUENCE [LARGE SCALE GENOMIC DNA]</scope>
    <source>
        <strain evidence="1 2">AM25-1</strain>
    </source>
</reference>
<dbReference type="InterPro" id="IPR023198">
    <property type="entry name" value="PGP-like_dom2"/>
</dbReference>
<dbReference type="CDD" id="cd02603">
    <property type="entry name" value="HAD_sEH-N_like"/>
    <property type="match status" value="1"/>
</dbReference>
<dbReference type="RefSeq" id="WP_005887116.1">
    <property type="nucleotide sequence ID" value="NZ_CABMMQ010000002.1"/>
</dbReference>
<dbReference type="Pfam" id="PF00702">
    <property type="entry name" value="Hydrolase"/>
    <property type="match status" value="1"/>
</dbReference>
<dbReference type="SFLD" id="SFLDS00003">
    <property type="entry name" value="Haloacid_Dehalogenase"/>
    <property type="match status" value="1"/>
</dbReference>
<dbReference type="NCBIfam" id="TIGR01549">
    <property type="entry name" value="HAD-SF-IA-v1"/>
    <property type="match status" value="1"/>
</dbReference>
<accession>A0A414PNC0</accession>
<evidence type="ECO:0000313" key="1">
    <source>
        <dbReference type="EMBL" id="RHF69946.1"/>
    </source>
</evidence>
<dbReference type="PANTHER" id="PTHR43611">
    <property type="entry name" value="ALPHA-D-GLUCOSE 1-PHOSPHATE PHOSPHATASE"/>
    <property type="match status" value="1"/>
</dbReference>
<name>A0A414PNC0_FUSMR</name>
<dbReference type="Gene3D" id="1.10.150.240">
    <property type="entry name" value="Putative phosphatase, domain 2"/>
    <property type="match status" value="1"/>
</dbReference>
<dbReference type="AlphaFoldDB" id="A0A414PNC0"/>
<comment type="caution">
    <text evidence="1">The sequence shown here is derived from an EMBL/GenBank/DDBJ whole genome shotgun (WGS) entry which is preliminary data.</text>
</comment>
<dbReference type="Gene3D" id="3.40.50.1000">
    <property type="entry name" value="HAD superfamily/HAD-like"/>
    <property type="match status" value="1"/>
</dbReference>
<dbReference type="NCBIfam" id="TIGR01509">
    <property type="entry name" value="HAD-SF-IA-v3"/>
    <property type="match status" value="1"/>
</dbReference>
<dbReference type="InterPro" id="IPR023214">
    <property type="entry name" value="HAD_sf"/>
</dbReference>
<organism evidence="1 2">
    <name type="scientific">Fusobacterium mortiferum</name>
    <dbReference type="NCBI Taxonomy" id="850"/>
    <lineage>
        <taxon>Bacteria</taxon>
        <taxon>Fusobacteriati</taxon>
        <taxon>Fusobacteriota</taxon>
        <taxon>Fusobacteriia</taxon>
        <taxon>Fusobacteriales</taxon>
        <taxon>Fusobacteriaceae</taxon>
        <taxon>Fusobacterium</taxon>
    </lineage>
</organism>
<dbReference type="InterPro" id="IPR006439">
    <property type="entry name" value="HAD-SF_hydro_IA"/>
</dbReference>
<dbReference type="PRINTS" id="PR00413">
    <property type="entry name" value="HADHALOGNASE"/>
</dbReference>
<dbReference type="SFLD" id="SFLDG01129">
    <property type="entry name" value="C1.5:_HAD__Beta-PGM__Phosphata"/>
    <property type="match status" value="1"/>
</dbReference>
<dbReference type="Proteomes" id="UP000284676">
    <property type="component" value="Unassembled WGS sequence"/>
</dbReference>
<protein>
    <submittedName>
        <fullName evidence="1">HAD family phosphatase</fullName>
    </submittedName>
</protein>
<dbReference type="EMBL" id="QRHL01000034">
    <property type="protein sequence ID" value="RHF69946.1"/>
    <property type="molecule type" value="Genomic_DNA"/>
</dbReference>
<dbReference type="SUPFAM" id="SSF56784">
    <property type="entry name" value="HAD-like"/>
    <property type="match status" value="1"/>
</dbReference>
<gene>
    <name evidence="1" type="ORF">DW663_11765</name>
</gene>
<dbReference type="InterPro" id="IPR036412">
    <property type="entry name" value="HAD-like_sf"/>
</dbReference>
<proteinExistence type="predicted"/>
<evidence type="ECO:0000313" key="2">
    <source>
        <dbReference type="Proteomes" id="UP000284676"/>
    </source>
</evidence>